<dbReference type="EnsemblMetazoa" id="G5254.8">
    <property type="protein sequence ID" value="G5254.8:cds"/>
    <property type="gene ID" value="G5254"/>
</dbReference>
<dbReference type="EnsemblMetazoa" id="G5254.3">
    <property type="protein sequence ID" value="G5254.3:cds"/>
    <property type="gene ID" value="G5254"/>
</dbReference>
<dbReference type="EnsemblMetazoa" id="G5254.10">
    <property type="protein sequence ID" value="G5254.10:cds"/>
    <property type="gene ID" value="G5254"/>
</dbReference>
<dbReference type="AlphaFoldDB" id="A0A8W8NH14"/>
<accession>A0A8W8NH14</accession>
<keyword evidence="6" id="KW-1185">Reference proteome</keyword>
<dbReference type="EnsemblMetazoa" id="G5254.7">
    <property type="protein sequence ID" value="G5254.7:cds"/>
    <property type="gene ID" value="G5254"/>
</dbReference>
<dbReference type="GO" id="GO:0005581">
    <property type="term" value="C:collagen trimer"/>
    <property type="evidence" value="ECO:0007669"/>
    <property type="project" value="UniProtKB-KW"/>
</dbReference>
<evidence type="ECO:0000313" key="5">
    <source>
        <dbReference type="EnsemblMetazoa" id="G5254.9:cds"/>
    </source>
</evidence>
<dbReference type="EnsemblMetazoa" id="G5254.6">
    <property type="protein sequence ID" value="G5254.6:cds"/>
    <property type="gene ID" value="G5254"/>
</dbReference>
<evidence type="ECO:0000256" key="1">
    <source>
        <dbReference type="ARBA" id="ARBA00004613"/>
    </source>
</evidence>
<dbReference type="SMART" id="SM00038">
    <property type="entry name" value="COLFI"/>
    <property type="match status" value="1"/>
</dbReference>
<dbReference type="GO" id="GO:0005201">
    <property type="term" value="F:extracellular matrix structural constituent"/>
    <property type="evidence" value="ECO:0007669"/>
    <property type="project" value="InterPro"/>
</dbReference>
<dbReference type="GO" id="GO:0005576">
    <property type="term" value="C:extracellular region"/>
    <property type="evidence" value="ECO:0007669"/>
    <property type="project" value="UniProtKB-SubCell"/>
</dbReference>
<evidence type="ECO:0000256" key="2">
    <source>
        <dbReference type="ARBA" id="ARBA00022525"/>
    </source>
</evidence>
<evidence type="ECO:0000313" key="6">
    <source>
        <dbReference type="Proteomes" id="UP000005408"/>
    </source>
</evidence>
<name>A0A8W8NH14_MAGGI</name>
<dbReference type="EnsemblMetazoa" id="G5254.5">
    <property type="protein sequence ID" value="G5254.5:cds"/>
    <property type="gene ID" value="G5254"/>
</dbReference>
<dbReference type="Proteomes" id="UP000005408">
    <property type="component" value="Unassembled WGS sequence"/>
</dbReference>
<evidence type="ECO:0000259" key="4">
    <source>
        <dbReference type="PROSITE" id="PS51461"/>
    </source>
</evidence>
<dbReference type="Pfam" id="PF01410">
    <property type="entry name" value="COLFI"/>
    <property type="match status" value="1"/>
</dbReference>
<dbReference type="EnsemblMetazoa" id="G5254.9">
    <property type="protein sequence ID" value="G5254.9:cds"/>
    <property type="gene ID" value="G5254"/>
</dbReference>
<dbReference type="EnsemblMetazoa" id="G5254.4">
    <property type="protein sequence ID" value="G5254.4:cds"/>
    <property type="gene ID" value="G5254"/>
</dbReference>
<organism evidence="5 6">
    <name type="scientific">Magallana gigas</name>
    <name type="common">Pacific oyster</name>
    <name type="synonym">Crassostrea gigas</name>
    <dbReference type="NCBI Taxonomy" id="29159"/>
    <lineage>
        <taxon>Eukaryota</taxon>
        <taxon>Metazoa</taxon>
        <taxon>Spiralia</taxon>
        <taxon>Lophotrochozoa</taxon>
        <taxon>Mollusca</taxon>
        <taxon>Bivalvia</taxon>
        <taxon>Autobranchia</taxon>
        <taxon>Pteriomorphia</taxon>
        <taxon>Ostreida</taxon>
        <taxon>Ostreoidea</taxon>
        <taxon>Ostreidae</taxon>
        <taxon>Magallana</taxon>
    </lineage>
</organism>
<proteinExistence type="predicted"/>
<dbReference type="InterPro" id="IPR000885">
    <property type="entry name" value="Fib_collagen_C"/>
</dbReference>
<dbReference type="FunFam" id="2.60.120.1000:FF:000007">
    <property type="entry name" value="Collagen type V alpha 3 chain"/>
    <property type="match status" value="1"/>
</dbReference>
<comment type="subcellular location">
    <subcellularLocation>
        <location evidence="1">Secreted</location>
    </subcellularLocation>
</comment>
<reference evidence="5" key="1">
    <citation type="submission" date="2022-08" db="UniProtKB">
        <authorList>
            <consortium name="EnsemblMetazoa"/>
        </authorList>
    </citation>
    <scope>IDENTIFICATION</scope>
    <source>
        <strain evidence="5">05x7-T-G4-1.051#20</strain>
    </source>
</reference>
<keyword evidence="3" id="KW-0176">Collagen</keyword>
<dbReference type="NCBIfam" id="NF040941">
    <property type="entry name" value="GGGWT_bact"/>
    <property type="match status" value="1"/>
</dbReference>
<protein>
    <recommendedName>
        <fullName evidence="4">Fibrillar collagen NC1 domain-containing protein</fullName>
    </recommendedName>
</protein>
<feature type="domain" description="Fibrillar collagen NC1" evidence="4">
    <location>
        <begin position="45"/>
        <end position="271"/>
    </location>
</feature>
<sequence>MGQPGSPGIPGPSVYGAAMQGWFQRAPVFKGPGYQGDEAKTQEKEDVFKALKDITEELRKLKFPDGSKEAPARTCQQIKKNKPDAEDGYYWVDPNAGVKLDAIRVYCDFRSKKIYTCVLPAMNITDEHTAPGATQSPLWYASQHLQDGEIPYQSKVVQIKFLQSLHDKAEQEITFHCKNSVAYRDAQSKSKDRAILLTTFNGDWLGANNKKKFRYKVTEDGCQVKDGSWGKTVFEVKTKKTNRLPIVDVGIADIGQQDQAFRVEVGRVCFS</sequence>
<evidence type="ECO:0000256" key="3">
    <source>
        <dbReference type="ARBA" id="ARBA00023119"/>
    </source>
</evidence>
<keyword evidence="2" id="KW-0964">Secreted</keyword>
<dbReference type="Gene3D" id="2.60.120.1000">
    <property type="match status" value="1"/>
</dbReference>
<dbReference type="PROSITE" id="PS51461">
    <property type="entry name" value="NC1_FIB"/>
    <property type="match status" value="1"/>
</dbReference>